<evidence type="ECO:0000259" key="8">
    <source>
        <dbReference type="PROSITE" id="PS50110"/>
    </source>
</evidence>
<dbReference type="GO" id="GO:0032993">
    <property type="term" value="C:protein-DNA complex"/>
    <property type="evidence" value="ECO:0007669"/>
    <property type="project" value="TreeGrafter"/>
</dbReference>
<dbReference type="Gene3D" id="3.40.50.2300">
    <property type="match status" value="1"/>
</dbReference>
<evidence type="ECO:0000256" key="6">
    <source>
        <dbReference type="PROSITE-ProRule" id="PRU00169"/>
    </source>
</evidence>
<reference evidence="10 11" key="1">
    <citation type="submission" date="2019-06" db="EMBL/GenBank/DDBJ databases">
        <title>Sequencing the genomes of 1000 actinobacteria strains.</title>
        <authorList>
            <person name="Klenk H.-P."/>
        </authorList>
    </citation>
    <scope>NUCLEOTIDE SEQUENCE [LARGE SCALE GENOMIC DNA]</scope>
    <source>
        <strain evidence="10 11">DSM 44826</strain>
    </source>
</reference>
<evidence type="ECO:0000259" key="9">
    <source>
        <dbReference type="PROSITE" id="PS51755"/>
    </source>
</evidence>
<keyword evidence="4 7" id="KW-0238">DNA-binding</keyword>
<dbReference type="PANTHER" id="PTHR48111">
    <property type="entry name" value="REGULATOR OF RPOS"/>
    <property type="match status" value="1"/>
</dbReference>
<protein>
    <submittedName>
        <fullName evidence="10">DNA-binding response OmpR family regulator</fullName>
    </submittedName>
</protein>
<comment type="caution">
    <text evidence="10">The sequence shown here is derived from an EMBL/GenBank/DDBJ whole genome shotgun (WGS) entry which is preliminary data.</text>
</comment>
<dbReference type="Gene3D" id="6.10.250.690">
    <property type="match status" value="1"/>
</dbReference>
<organism evidence="10 11">
    <name type="scientific">Kitasatospora viridis</name>
    <dbReference type="NCBI Taxonomy" id="281105"/>
    <lineage>
        <taxon>Bacteria</taxon>
        <taxon>Bacillati</taxon>
        <taxon>Actinomycetota</taxon>
        <taxon>Actinomycetes</taxon>
        <taxon>Kitasatosporales</taxon>
        <taxon>Streptomycetaceae</taxon>
        <taxon>Kitasatospora</taxon>
    </lineage>
</organism>
<dbReference type="InterPro" id="IPR039420">
    <property type="entry name" value="WalR-like"/>
</dbReference>
<dbReference type="Proteomes" id="UP000317940">
    <property type="component" value="Unassembled WGS sequence"/>
</dbReference>
<dbReference type="SMART" id="SM00862">
    <property type="entry name" value="Trans_reg_C"/>
    <property type="match status" value="1"/>
</dbReference>
<dbReference type="PROSITE" id="PS51755">
    <property type="entry name" value="OMPR_PHOB"/>
    <property type="match status" value="1"/>
</dbReference>
<keyword evidence="2" id="KW-0902">Two-component regulatory system</keyword>
<keyword evidence="1 6" id="KW-0597">Phosphoprotein</keyword>
<dbReference type="GO" id="GO:0006355">
    <property type="term" value="P:regulation of DNA-templated transcription"/>
    <property type="evidence" value="ECO:0007669"/>
    <property type="project" value="InterPro"/>
</dbReference>
<evidence type="ECO:0000256" key="4">
    <source>
        <dbReference type="ARBA" id="ARBA00023125"/>
    </source>
</evidence>
<dbReference type="InterPro" id="IPR016032">
    <property type="entry name" value="Sig_transdc_resp-reg_C-effctor"/>
</dbReference>
<dbReference type="Pfam" id="PF00486">
    <property type="entry name" value="Trans_reg_C"/>
    <property type="match status" value="1"/>
</dbReference>
<feature type="domain" description="Response regulatory" evidence="8">
    <location>
        <begin position="8"/>
        <end position="121"/>
    </location>
</feature>
<dbReference type="PROSITE" id="PS50110">
    <property type="entry name" value="RESPONSE_REGULATORY"/>
    <property type="match status" value="1"/>
</dbReference>
<name>A0A561TSK6_9ACTN</name>
<dbReference type="EMBL" id="VIWT01000003">
    <property type="protein sequence ID" value="TWF90103.1"/>
    <property type="molecule type" value="Genomic_DNA"/>
</dbReference>
<dbReference type="PANTHER" id="PTHR48111:SF4">
    <property type="entry name" value="DNA-BINDING DUAL TRANSCRIPTIONAL REGULATOR OMPR"/>
    <property type="match status" value="1"/>
</dbReference>
<dbReference type="CDD" id="cd00383">
    <property type="entry name" value="trans_reg_C"/>
    <property type="match status" value="1"/>
</dbReference>
<evidence type="ECO:0000256" key="3">
    <source>
        <dbReference type="ARBA" id="ARBA00023015"/>
    </source>
</evidence>
<dbReference type="SMART" id="SM00448">
    <property type="entry name" value="REC"/>
    <property type="match status" value="1"/>
</dbReference>
<dbReference type="GO" id="GO:0005829">
    <property type="term" value="C:cytosol"/>
    <property type="evidence" value="ECO:0007669"/>
    <property type="project" value="TreeGrafter"/>
</dbReference>
<evidence type="ECO:0000256" key="5">
    <source>
        <dbReference type="ARBA" id="ARBA00023163"/>
    </source>
</evidence>
<gene>
    <name evidence="10" type="ORF">FHX73_13147</name>
</gene>
<dbReference type="SUPFAM" id="SSF46894">
    <property type="entry name" value="C-terminal effector domain of the bipartite response regulators"/>
    <property type="match status" value="1"/>
</dbReference>
<feature type="domain" description="OmpR/PhoB-type" evidence="9">
    <location>
        <begin position="130"/>
        <end position="229"/>
    </location>
</feature>
<keyword evidence="5" id="KW-0804">Transcription</keyword>
<evidence type="ECO:0000256" key="2">
    <source>
        <dbReference type="ARBA" id="ARBA00023012"/>
    </source>
</evidence>
<dbReference type="GO" id="GO:0000156">
    <property type="term" value="F:phosphorelay response regulator activity"/>
    <property type="evidence" value="ECO:0007669"/>
    <property type="project" value="TreeGrafter"/>
</dbReference>
<keyword evidence="11" id="KW-1185">Reference proteome</keyword>
<dbReference type="CDD" id="cd17574">
    <property type="entry name" value="REC_OmpR"/>
    <property type="match status" value="1"/>
</dbReference>
<feature type="DNA-binding region" description="OmpR/PhoB-type" evidence="7">
    <location>
        <begin position="130"/>
        <end position="229"/>
    </location>
</feature>
<accession>A0A561TSK6</accession>
<dbReference type="InterPro" id="IPR011006">
    <property type="entry name" value="CheY-like_superfamily"/>
</dbReference>
<dbReference type="InterPro" id="IPR036388">
    <property type="entry name" value="WH-like_DNA-bd_sf"/>
</dbReference>
<dbReference type="InterPro" id="IPR001867">
    <property type="entry name" value="OmpR/PhoB-type_DNA-bd"/>
</dbReference>
<dbReference type="FunFam" id="3.40.50.2300:FF:000001">
    <property type="entry name" value="DNA-binding response regulator PhoB"/>
    <property type="match status" value="1"/>
</dbReference>
<sequence>MGDLMSAHILVVEDDVKGAELIRVALTSDGHTVEVVHDGRTALERVGAGAVDLVVLDLMLPGVDGLTVCRRLRERGDLPVVMLTARSTEDDVLTGLGVGADDYLTKPYSPRELAARIRTVLRRAGARTRPAVHRVGDLLVDPGTRTVSCAGRPVVCTPDEFAVLAAMAASPGQVFTRTQLLRHTRGFDRASTERTVDVHVMNLRRKIEADPAAPTRLVTVYGVGYKLAEAR</sequence>
<dbReference type="SUPFAM" id="SSF52172">
    <property type="entry name" value="CheY-like"/>
    <property type="match status" value="1"/>
</dbReference>
<dbReference type="InterPro" id="IPR001789">
    <property type="entry name" value="Sig_transdc_resp-reg_receiver"/>
</dbReference>
<keyword evidence="3" id="KW-0805">Transcription regulation</keyword>
<evidence type="ECO:0000313" key="11">
    <source>
        <dbReference type="Proteomes" id="UP000317940"/>
    </source>
</evidence>
<dbReference type="GO" id="GO:0000976">
    <property type="term" value="F:transcription cis-regulatory region binding"/>
    <property type="evidence" value="ECO:0007669"/>
    <property type="project" value="TreeGrafter"/>
</dbReference>
<evidence type="ECO:0000256" key="7">
    <source>
        <dbReference type="PROSITE-ProRule" id="PRU01091"/>
    </source>
</evidence>
<dbReference type="Gene3D" id="1.10.10.10">
    <property type="entry name" value="Winged helix-like DNA-binding domain superfamily/Winged helix DNA-binding domain"/>
    <property type="match status" value="1"/>
</dbReference>
<dbReference type="Pfam" id="PF00072">
    <property type="entry name" value="Response_reg"/>
    <property type="match status" value="1"/>
</dbReference>
<evidence type="ECO:0000313" key="10">
    <source>
        <dbReference type="EMBL" id="TWF90103.1"/>
    </source>
</evidence>
<evidence type="ECO:0000256" key="1">
    <source>
        <dbReference type="ARBA" id="ARBA00022553"/>
    </source>
</evidence>
<proteinExistence type="predicted"/>
<feature type="modified residue" description="4-aspartylphosphate" evidence="6">
    <location>
        <position position="57"/>
    </location>
</feature>
<dbReference type="AlphaFoldDB" id="A0A561TSK6"/>